<dbReference type="AlphaFoldDB" id="A0AA86SH81"/>
<proteinExistence type="predicted"/>
<reference evidence="2" key="1">
    <citation type="submission" date="2023-10" db="EMBL/GenBank/DDBJ databases">
        <authorList>
            <person name="Domelevo Entfellner J.-B."/>
        </authorList>
    </citation>
    <scope>NUCLEOTIDE SEQUENCE</scope>
</reference>
<accession>A0AA86SH81</accession>
<protein>
    <submittedName>
        <fullName evidence="2">Uncharacterized protein</fullName>
    </submittedName>
</protein>
<sequence>MKFEVVYSSVGLMIGVMLEVMAWHLDFEELVQRGPKLKKYCNASANGDKKSKFSALREPHGLVGSIDDVGQAKLENFEMLQAE</sequence>
<organism evidence="2 3">
    <name type="scientific">Sphenostylis stenocarpa</name>
    <dbReference type="NCBI Taxonomy" id="92480"/>
    <lineage>
        <taxon>Eukaryota</taxon>
        <taxon>Viridiplantae</taxon>
        <taxon>Streptophyta</taxon>
        <taxon>Embryophyta</taxon>
        <taxon>Tracheophyta</taxon>
        <taxon>Spermatophyta</taxon>
        <taxon>Magnoliopsida</taxon>
        <taxon>eudicotyledons</taxon>
        <taxon>Gunneridae</taxon>
        <taxon>Pentapetalae</taxon>
        <taxon>rosids</taxon>
        <taxon>fabids</taxon>
        <taxon>Fabales</taxon>
        <taxon>Fabaceae</taxon>
        <taxon>Papilionoideae</taxon>
        <taxon>50 kb inversion clade</taxon>
        <taxon>NPAAA clade</taxon>
        <taxon>indigoferoid/millettioid clade</taxon>
        <taxon>Phaseoleae</taxon>
        <taxon>Sphenostylis</taxon>
    </lineage>
</organism>
<keyword evidence="1" id="KW-1133">Transmembrane helix</keyword>
<evidence type="ECO:0000313" key="2">
    <source>
        <dbReference type="EMBL" id="CAJ1939875.1"/>
    </source>
</evidence>
<evidence type="ECO:0000256" key="1">
    <source>
        <dbReference type="SAM" id="Phobius"/>
    </source>
</evidence>
<dbReference type="EMBL" id="OY731400">
    <property type="protein sequence ID" value="CAJ1939875.1"/>
    <property type="molecule type" value="Genomic_DNA"/>
</dbReference>
<keyword evidence="1" id="KW-0472">Membrane</keyword>
<gene>
    <name evidence="2" type="ORF">AYBTSS11_LOCUS9387</name>
</gene>
<feature type="transmembrane region" description="Helical" evidence="1">
    <location>
        <begin position="6"/>
        <end position="25"/>
    </location>
</feature>
<keyword evidence="1" id="KW-0812">Transmembrane</keyword>
<dbReference type="Gramene" id="rna-AYBTSS11_LOCUS9387">
    <property type="protein sequence ID" value="CAJ1939875.1"/>
    <property type="gene ID" value="gene-AYBTSS11_LOCUS9387"/>
</dbReference>
<evidence type="ECO:0000313" key="3">
    <source>
        <dbReference type="Proteomes" id="UP001189624"/>
    </source>
</evidence>
<dbReference type="Proteomes" id="UP001189624">
    <property type="component" value="Chromosome 3"/>
</dbReference>
<name>A0AA86SH81_9FABA</name>
<keyword evidence="3" id="KW-1185">Reference proteome</keyword>